<comment type="catalytic activity">
    <reaction evidence="2">
        <text>Hydrolysis of proteins in presence of ATP.</text>
        <dbReference type="EC" id="3.4.21.53"/>
    </reaction>
</comment>
<dbReference type="GO" id="GO:0004252">
    <property type="term" value="F:serine-type endopeptidase activity"/>
    <property type="evidence" value="ECO:0007669"/>
    <property type="project" value="UniProtKB-UniRule"/>
</dbReference>
<comment type="similarity">
    <text evidence="2">Belongs to the peptidase S16 family.</text>
</comment>
<dbReference type="STRING" id="373903.Hore_03380"/>
<dbReference type="GO" id="GO:0004176">
    <property type="term" value="F:ATP-dependent peptidase activity"/>
    <property type="evidence" value="ECO:0007669"/>
    <property type="project" value="UniProtKB-UniRule"/>
</dbReference>
<dbReference type="EMBL" id="CP001098">
    <property type="protein sequence ID" value="ACL69099.1"/>
    <property type="molecule type" value="Genomic_DNA"/>
</dbReference>
<dbReference type="PROSITE" id="PS51786">
    <property type="entry name" value="LON_PROTEOLYTIC"/>
    <property type="match status" value="1"/>
</dbReference>
<proteinExistence type="inferred from homology"/>
<dbReference type="eggNOG" id="COG1067">
    <property type="taxonomic scope" value="Bacteria"/>
</dbReference>
<organism evidence="5 6">
    <name type="scientific">Halothermothrix orenii (strain H 168 / OCM 544 / DSM 9562)</name>
    <dbReference type="NCBI Taxonomy" id="373903"/>
    <lineage>
        <taxon>Bacteria</taxon>
        <taxon>Bacillati</taxon>
        <taxon>Bacillota</taxon>
        <taxon>Clostridia</taxon>
        <taxon>Halanaerobiales</taxon>
        <taxon>Halothermotrichaceae</taxon>
        <taxon>Halothermothrix</taxon>
    </lineage>
</organism>
<feature type="active site" evidence="2">
    <location>
        <position position="704"/>
    </location>
</feature>
<keyword evidence="1 2" id="KW-0645">Protease</keyword>
<keyword evidence="2" id="KW-0378">Hydrolase</keyword>
<dbReference type="Pfam" id="PF20436">
    <property type="entry name" value="LonB_AAA-LID"/>
    <property type="match status" value="1"/>
</dbReference>
<dbReference type="GO" id="GO:0006508">
    <property type="term" value="P:proteolysis"/>
    <property type="evidence" value="ECO:0007669"/>
    <property type="project" value="UniProtKB-KW"/>
</dbReference>
<accession>B8D1M2</accession>
<protein>
    <recommendedName>
        <fullName evidence="2">endopeptidase La</fullName>
        <ecNumber evidence="2">3.4.21.53</ecNumber>
    </recommendedName>
</protein>
<dbReference type="Gene3D" id="3.40.50.300">
    <property type="entry name" value="P-loop containing nucleotide triphosphate hydrolases"/>
    <property type="match status" value="2"/>
</dbReference>
<dbReference type="Pfam" id="PF13654">
    <property type="entry name" value="AAA_32"/>
    <property type="match status" value="1"/>
</dbReference>
<evidence type="ECO:0000256" key="3">
    <source>
        <dbReference type="SAM" id="Coils"/>
    </source>
</evidence>
<feature type="coiled-coil region" evidence="3">
    <location>
        <begin position="204"/>
        <end position="242"/>
    </location>
</feature>
<dbReference type="InterPro" id="IPR027065">
    <property type="entry name" value="Lon_Prtase"/>
</dbReference>
<dbReference type="HOGENOM" id="CLU_014785_0_1_9"/>
<dbReference type="PRINTS" id="PR00830">
    <property type="entry name" value="ENDOLAPTASE"/>
</dbReference>
<dbReference type="InterPro" id="IPR020568">
    <property type="entry name" value="Ribosomal_Su5_D2-typ_SF"/>
</dbReference>
<dbReference type="InterPro" id="IPR027417">
    <property type="entry name" value="P-loop_NTPase"/>
</dbReference>
<reference evidence="5 6" key="1">
    <citation type="journal article" date="2009" name="PLoS ONE">
        <title>Genome analysis of the anaerobic thermohalophilic bacterium Halothermothrix orenii.</title>
        <authorList>
            <person name="Mavromatis K."/>
            <person name="Ivanova N."/>
            <person name="Anderson I."/>
            <person name="Lykidis A."/>
            <person name="Hooper S.D."/>
            <person name="Sun H."/>
            <person name="Kunin V."/>
            <person name="Lapidus A."/>
            <person name="Hugenholtz P."/>
            <person name="Patel B."/>
            <person name="Kyrpides N.C."/>
        </authorList>
    </citation>
    <scope>NUCLEOTIDE SEQUENCE [LARGE SCALE GENOMIC DNA]</scope>
    <source>
        <strain evidence="6">H 168 / OCM 544 / DSM 9562</strain>
    </source>
</reference>
<keyword evidence="6" id="KW-1185">Reference proteome</keyword>
<keyword evidence="2" id="KW-0720">Serine protease</keyword>
<keyword evidence="3" id="KW-0175">Coiled coil</keyword>
<dbReference type="InterPro" id="IPR008269">
    <property type="entry name" value="Lon_proteolytic"/>
</dbReference>
<dbReference type="AlphaFoldDB" id="B8D1M2"/>
<dbReference type="KEGG" id="hor:Hore_03380"/>
<name>B8D1M2_HALOH</name>
<evidence type="ECO:0000313" key="6">
    <source>
        <dbReference type="Proteomes" id="UP000000719"/>
    </source>
</evidence>
<dbReference type="EC" id="3.4.21.53" evidence="2"/>
<dbReference type="RefSeq" id="WP_012635287.1">
    <property type="nucleotide sequence ID" value="NC_011899.1"/>
</dbReference>
<feature type="coiled-coil region" evidence="3">
    <location>
        <begin position="772"/>
        <end position="799"/>
    </location>
</feature>
<dbReference type="Pfam" id="PF20437">
    <property type="entry name" value="LonC_helical"/>
    <property type="match status" value="1"/>
</dbReference>
<dbReference type="Gene3D" id="1.10.8.60">
    <property type="match status" value="1"/>
</dbReference>
<dbReference type="PANTHER" id="PTHR10046">
    <property type="entry name" value="ATP DEPENDENT LON PROTEASE FAMILY MEMBER"/>
    <property type="match status" value="1"/>
</dbReference>
<dbReference type="InterPro" id="IPR041699">
    <property type="entry name" value="AAA_32"/>
</dbReference>
<evidence type="ECO:0000256" key="1">
    <source>
        <dbReference type="ARBA" id="ARBA00022670"/>
    </source>
</evidence>
<dbReference type="SUPFAM" id="SSF54211">
    <property type="entry name" value="Ribosomal protein S5 domain 2-like"/>
    <property type="match status" value="1"/>
</dbReference>
<evidence type="ECO:0000256" key="2">
    <source>
        <dbReference type="PROSITE-ProRule" id="PRU01122"/>
    </source>
</evidence>
<feature type="domain" description="Lon proteolytic" evidence="4">
    <location>
        <begin position="571"/>
        <end position="766"/>
    </location>
</feature>
<dbReference type="InterPro" id="IPR046844">
    <property type="entry name" value="Lon-like_helical"/>
</dbReference>
<dbReference type="Gene3D" id="3.30.230.10">
    <property type="match status" value="1"/>
</dbReference>
<feature type="active site" evidence="2">
    <location>
        <position position="661"/>
    </location>
</feature>
<dbReference type="GO" id="GO:0005524">
    <property type="term" value="F:ATP binding"/>
    <property type="evidence" value="ECO:0007669"/>
    <property type="project" value="InterPro"/>
</dbReference>
<evidence type="ECO:0000313" key="5">
    <source>
        <dbReference type="EMBL" id="ACL69099.1"/>
    </source>
</evidence>
<gene>
    <name evidence="5" type="ordered locus">Hore_03380</name>
</gene>
<dbReference type="SUPFAM" id="SSF52540">
    <property type="entry name" value="P-loop containing nucleoside triphosphate hydrolases"/>
    <property type="match status" value="1"/>
</dbReference>
<dbReference type="Pfam" id="PF05362">
    <property type="entry name" value="Lon_C"/>
    <property type="match status" value="1"/>
</dbReference>
<dbReference type="InterPro" id="IPR014721">
    <property type="entry name" value="Ribsml_uS5_D2-typ_fold_subgr"/>
</dbReference>
<dbReference type="GO" id="GO:0030163">
    <property type="term" value="P:protein catabolic process"/>
    <property type="evidence" value="ECO:0007669"/>
    <property type="project" value="InterPro"/>
</dbReference>
<sequence length="810" mass="92198">MRDIKNLKPEELKNEIDPDLFSFKTTEEITPFTSGIIGQSRAVKAMDFGLRVKQEGYNIYMAGITGTGKTTYARTLTRRESKKHPVPPDLCYVFNFEEPEKPRALKLPAGTGIHLKKDMDNIIEELKVEIPKIFESEEYEEQKNRIMNRYQQLSNQIMEEFEIEVRDKGFILQQTVQGPLTVPIDEDGNPITQEDYQSLPEDKRKEIREKNQEIQNKMDAIMKKIRGLKTEAQEELENLEKSMVLSVVKPIINHLKEEYRFCQDILDYLDDVKNDIAKNLGMFKGDNKNKEAKKASLPFTMETGDDDFFVRYKVNLLVNNRDTEGAPVIVETNPTYYNLFGKIEGRSQFGTVTTDFTMIKGGAIHKANGGYLILKAKDILRNPYAWETLKRTLINQRIVVENIGEQYRTVPVLTLKPEPFDIKLKVIMIGNPMIYQLLYNHDEEFQKLFKIRAHFDVEMEKNNENIEKFASFIASVSNREGIKHFTAGAVAEVISYSSRLAGKKDKLSTRFNQIIEILYEASTWAELDNSSYVEASHVIKAVEEKERRANLVEEKMQEMIEKEQILLDVTGEKVGQINGLSVIQTGGYSFGRPSRITARTFMGRKGVINIEREAKMSGKIHNKGVLILSGFLGGKYARERPLTLSASLAFEQSYSGVDGDSATCAELIALLSALTGLPVKQNLAITGSLNQKGMVQPVGGINQKIEGFYKVCEAKGLTGKQGVIIPEQNTDNLMLKEDVIATVKRGEFHIYSIKEIDEAIELMFGLSAEEVHTKVEESLDKINEKAREFNREFKEGRKKEELAKIIIKYY</sequence>
<dbReference type="InterPro" id="IPR046843">
    <property type="entry name" value="LonB_AAA-LID"/>
</dbReference>
<evidence type="ECO:0000259" key="4">
    <source>
        <dbReference type="PROSITE" id="PS51786"/>
    </source>
</evidence>
<dbReference type="Proteomes" id="UP000000719">
    <property type="component" value="Chromosome"/>
</dbReference>